<keyword evidence="3" id="KW-1185">Reference proteome</keyword>
<proteinExistence type="predicted"/>
<dbReference type="EMBL" id="JAACXV010011456">
    <property type="protein sequence ID" value="KAF7275057.1"/>
    <property type="molecule type" value="Genomic_DNA"/>
</dbReference>
<feature type="region of interest" description="Disordered" evidence="1">
    <location>
        <begin position="13"/>
        <end position="149"/>
    </location>
</feature>
<evidence type="ECO:0000313" key="3">
    <source>
        <dbReference type="Proteomes" id="UP000625711"/>
    </source>
</evidence>
<dbReference type="AlphaFoldDB" id="A0A834I5Q8"/>
<comment type="caution">
    <text evidence="2">The sequence shown here is derived from an EMBL/GenBank/DDBJ whole genome shotgun (WGS) entry which is preliminary data.</text>
</comment>
<name>A0A834I5Q8_RHYFE</name>
<protein>
    <submittedName>
        <fullName evidence="2">Uncharacterized protein</fullName>
    </submittedName>
</protein>
<evidence type="ECO:0000256" key="1">
    <source>
        <dbReference type="SAM" id="MobiDB-lite"/>
    </source>
</evidence>
<organism evidence="2 3">
    <name type="scientific">Rhynchophorus ferrugineus</name>
    <name type="common">Red palm weevil</name>
    <name type="synonym">Curculio ferrugineus</name>
    <dbReference type="NCBI Taxonomy" id="354439"/>
    <lineage>
        <taxon>Eukaryota</taxon>
        <taxon>Metazoa</taxon>
        <taxon>Ecdysozoa</taxon>
        <taxon>Arthropoda</taxon>
        <taxon>Hexapoda</taxon>
        <taxon>Insecta</taxon>
        <taxon>Pterygota</taxon>
        <taxon>Neoptera</taxon>
        <taxon>Endopterygota</taxon>
        <taxon>Coleoptera</taxon>
        <taxon>Polyphaga</taxon>
        <taxon>Cucujiformia</taxon>
        <taxon>Curculionidae</taxon>
        <taxon>Dryophthorinae</taxon>
        <taxon>Rhynchophorus</taxon>
    </lineage>
</organism>
<accession>A0A834I5Q8</accession>
<evidence type="ECO:0000313" key="2">
    <source>
        <dbReference type="EMBL" id="KAF7275057.1"/>
    </source>
</evidence>
<sequence length="149" mass="16510">MLAFLWDLVKDPFIREPVPEKEEPELEKFDPNMPEFDIEQPEDDDADAGRNGHPKMDLETFSKLAAQEEAARKKRPLKQSFSPNFKPPPGTVPSLTPGPSKQKAPSTTNQKPPVIAKPKAPTAVKQNPPTTIKDPVKPKQPAVPTTNNK</sequence>
<reference evidence="2" key="1">
    <citation type="submission" date="2020-08" db="EMBL/GenBank/DDBJ databases">
        <title>Genome sequencing and assembly of the red palm weevil Rhynchophorus ferrugineus.</title>
        <authorList>
            <person name="Dias G.B."/>
            <person name="Bergman C.M."/>
            <person name="Manee M."/>
        </authorList>
    </citation>
    <scope>NUCLEOTIDE SEQUENCE</scope>
    <source>
        <strain evidence="2">AA-2017</strain>
        <tissue evidence="2">Whole larva</tissue>
    </source>
</reference>
<feature type="compositionally biased region" description="Basic and acidic residues" evidence="1">
    <location>
        <begin position="47"/>
        <end position="60"/>
    </location>
</feature>
<feature type="compositionally biased region" description="Basic and acidic residues" evidence="1">
    <location>
        <begin position="13"/>
        <end position="30"/>
    </location>
</feature>
<feature type="compositionally biased region" description="Polar residues" evidence="1">
    <location>
        <begin position="93"/>
        <end position="111"/>
    </location>
</feature>
<dbReference type="Proteomes" id="UP000625711">
    <property type="component" value="Unassembled WGS sequence"/>
</dbReference>
<gene>
    <name evidence="2" type="ORF">GWI33_012226</name>
</gene>
<feature type="compositionally biased region" description="Acidic residues" evidence="1">
    <location>
        <begin position="36"/>
        <end position="46"/>
    </location>
</feature>